<dbReference type="EMBL" id="JBHPKH010000101">
    <property type="protein sequence ID" value="MFC1573238.1"/>
    <property type="molecule type" value="Genomic_DNA"/>
</dbReference>
<reference evidence="1 2" key="1">
    <citation type="submission" date="2024-09" db="EMBL/GenBank/DDBJ databases">
        <authorList>
            <person name="D'Angelo T."/>
        </authorList>
    </citation>
    <scope>NUCLEOTIDE SEQUENCE [LARGE SCALE GENOMIC DNA]</scope>
    <source>
        <strain evidence="1">SAG AM-320-E07</strain>
    </source>
</reference>
<accession>A0ABV6YLM9</accession>
<evidence type="ECO:0000313" key="2">
    <source>
        <dbReference type="Proteomes" id="UP001593833"/>
    </source>
</evidence>
<keyword evidence="2" id="KW-1185">Reference proteome</keyword>
<gene>
    <name evidence="1" type="ORF">ACFL6M_06525</name>
</gene>
<dbReference type="Proteomes" id="UP001593833">
    <property type="component" value="Unassembled WGS sequence"/>
</dbReference>
<evidence type="ECO:0000313" key="1">
    <source>
        <dbReference type="EMBL" id="MFC1573238.1"/>
    </source>
</evidence>
<comment type="caution">
    <text evidence="1">The sequence shown here is derived from an EMBL/GenBank/DDBJ whole genome shotgun (WGS) entry which is preliminary data.</text>
</comment>
<organism evidence="1 2">
    <name type="scientific">Eiseniibacteriota bacterium</name>
    <dbReference type="NCBI Taxonomy" id="2212470"/>
    <lineage>
        <taxon>Bacteria</taxon>
        <taxon>Candidatus Eiseniibacteriota</taxon>
    </lineage>
</organism>
<proteinExistence type="predicted"/>
<sequence>MAARSPISFFPCGAGFLRTVAVKEQPFHEPSADSGAAELVTLFLAACVPTAGGPSTLRINVCYD</sequence>
<name>A0ABV6YLM9_UNCEI</name>
<protein>
    <submittedName>
        <fullName evidence="1">Uncharacterized protein</fullName>
    </submittedName>
</protein>